<proteinExistence type="predicted"/>
<feature type="region of interest" description="Disordered" evidence="1">
    <location>
        <begin position="90"/>
        <end position="121"/>
    </location>
</feature>
<keyword evidence="3" id="KW-1185">Reference proteome</keyword>
<dbReference type="Proteomes" id="UP001345963">
    <property type="component" value="Unassembled WGS sequence"/>
</dbReference>
<evidence type="ECO:0000313" key="2">
    <source>
        <dbReference type="EMBL" id="MED6237705.1"/>
    </source>
</evidence>
<reference evidence="2 3" key="1">
    <citation type="submission" date="2021-07" db="EMBL/GenBank/DDBJ databases">
        <authorList>
            <person name="Palmer J.M."/>
        </authorList>
    </citation>
    <scope>NUCLEOTIDE SEQUENCE [LARGE SCALE GENOMIC DNA]</scope>
    <source>
        <strain evidence="2 3">AT_MEX2019</strain>
        <tissue evidence="2">Muscle</tissue>
    </source>
</reference>
<feature type="compositionally biased region" description="Basic residues" evidence="1">
    <location>
        <begin position="106"/>
        <end position="116"/>
    </location>
</feature>
<accession>A0ABU7AJW6</accession>
<name>A0ABU7AJW6_9TELE</name>
<sequence length="135" mass="15120">MFKNSSSIGTPVLLLTATLLIKIIRLIEKVTSICISHYWIVISRASKYKNKKEKQQKKQTIINPLAKSTYPCRVLVPISSSLLVRGGVHPGQVASPSQGNTETHRTNNHTHTHTHTHSFIPKGNLERPIDLTVMF</sequence>
<evidence type="ECO:0000256" key="1">
    <source>
        <dbReference type="SAM" id="MobiDB-lite"/>
    </source>
</evidence>
<protein>
    <submittedName>
        <fullName evidence="2">Uncharacterized protein</fullName>
    </submittedName>
</protein>
<dbReference type="EMBL" id="JAHUTI010019670">
    <property type="protein sequence ID" value="MED6237705.1"/>
    <property type="molecule type" value="Genomic_DNA"/>
</dbReference>
<organism evidence="2 3">
    <name type="scientific">Ataeniobius toweri</name>
    <dbReference type="NCBI Taxonomy" id="208326"/>
    <lineage>
        <taxon>Eukaryota</taxon>
        <taxon>Metazoa</taxon>
        <taxon>Chordata</taxon>
        <taxon>Craniata</taxon>
        <taxon>Vertebrata</taxon>
        <taxon>Euteleostomi</taxon>
        <taxon>Actinopterygii</taxon>
        <taxon>Neopterygii</taxon>
        <taxon>Teleostei</taxon>
        <taxon>Neoteleostei</taxon>
        <taxon>Acanthomorphata</taxon>
        <taxon>Ovalentaria</taxon>
        <taxon>Atherinomorphae</taxon>
        <taxon>Cyprinodontiformes</taxon>
        <taxon>Goodeidae</taxon>
        <taxon>Ataeniobius</taxon>
    </lineage>
</organism>
<evidence type="ECO:0000313" key="3">
    <source>
        <dbReference type="Proteomes" id="UP001345963"/>
    </source>
</evidence>
<gene>
    <name evidence="2" type="ORF">ATANTOWER_014383</name>
</gene>
<comment type="caution">
    <text evidence="2">The sequence shown here is derived from an EMBL/GenBank/DDBJ whole genome shotgun (WGS) entry which is preliminary data.</text>
</comment>